<dbReference type="InterPro" id="IPR021109">
    <property type="entry name" value="Peptidase_aspartic_dom_sf"/>
</dbReference>
<dbReference type="Proteomes" id="UP000325315">
    <property type="component" value="Unassembled WGS sequence"/>
</dbReference>
<dbReference type="EMBL" id="SMMG02000002">
    <property type="protein sequence ID" value="KAA3483490.1"/>
    <property type="molecule type" value="Genomic_DNA"/>
</dbReference>
<evidence type="ECO:0000313" key="1">
    <source>
        <dbReference type="EMBL" id="KAA3483490.1"/>
    </source>
</evidence>
<proteinExistence type="predicted"/>
<name>A0A5B6WNZ9_9ROSI</name>
<gene>
    <name evidence="1" type="ORF">EPI10_005660</name>
</gene>
<protein>
    <submittedName>
        <fullName evidence="1">Uncharacterized protein</fullName>
    </submittedName>
</protein>
<dbReference type="OrthoDB" id="1937287at2759"/>
<dbReference type="AlphaFoldDB" id="A0A5B6WNZ9"/>
<dbReference type="Gene3D" id="2.40.70.10">
    <property type="entry name" value="Acid Proteases"/>
    <property type="match status" value="1"/>
</dbReference>
<reference evidence="2" key="1">
    <citation type="journal article" date="2019" name="Plant Biotechnol. J.">
        <title>Genome sequencing of the Australian wild diploid species Gossypium australe highlights disease resistance and delayed gland morphogenesis.</title>
        <authorList>
            <person name="Cai Y."/>
            <person name="Cai X."/>
            <person name="Wang Q."/>
            <person name="Wang P."/>
            <person name="Zhang Y."/>
            <person name="Cai C."/>
            <person name="Xu Y."/>
            <person name="Wang K."/>
            <person name="Zhou Z."/>
            <person name="Wang C."/>
            <person name="Geng S."/>
            <person name="Li B."/>
            <person name="Dong Q."/>
            <person name="Hou Y."/>
            <person name="Wang H."/>
            <person name="Ai P."/>
            <person name="Liu Z."/>
            <person name="Yi F."/>
            <person name="Sun M."/>
            <person name="An G."/>
            <person name="Cheng J."/>
            <person name="Zhang Y."/>
            <person name="Shi Q."/>
            <person name="Xie Y."/>
            <person name="Shi X."/>
            <person name="Chang Y."/>
            <person name="Huang F."/>
            <person name="Chen Y."/>
            <person name="Hong S."/>
            <person name="Mi L."/>
            <person name="Sun Q."/>
            <person name="Zhang L."/>
            <person name="Zhou B."/>
            <person name="Peng R."/>
            <person name="Zhang X."/>
            <person name="Liu F."/>
        </authorList>
    </citation>
    <scope>NUCLEOTIDE SEQUENCE [LARGE SCALE GENOMIC DNA]</scope>
    <source>
        <strain evidence="2">cv. PA1801</strain>
    </source>
</reference>
<evidence type="ECO:0000313" key="2">
    <source>
        <dbReference type="Proteomes" id="UP000325315"/>
    </source>
</evidence>
<dbReference type="PANTHER" id="PTHR33067:SF39">
    <property type="entry name" value="TRANSCRIPTION FACTOR INTERACTOR AND REGULATOR CCHC(ZN) FAMILY"/>
    <property type="match status" value="1"/>
</dbReference>
<sequence>MPNYVKVTKDILSKKKRLGEFETVALIKEYSAFLDNKLPSKMKDPGSFTIPYNIGESYCGKALRDLGASINLIPMSIFKIFGIGDVRPTTVTFQLVDRSLVHLEGKIEDILRTLIDLENGELTFTMRVQDDQVTFNVPKAMKFLDPVEECSAMEKLESFVSIEWEHNSVEHPLENTLGFEPLEDEQANPKGYVRPTRFESLALETREYTQPKLSIEEPPKLELKVLLSHLKYIYLGKSSNLSMIISAELTECQEEQL</sequence>
<dbReference type="PANTHER" id="PTHR33067">
    <property type="entry name" value="RNA-DIRECTED DNA POLYMERASE-RELATED"/>
    <property type="match status" value="1"/>
</dbReference>
<organism evidence="1 2">
    <name type="scientific">Gossypium australe</name>
    <dbReference type="NCBI Taxonomy" id="47621"/>
    <lineage>
        <taxon>Eukaryota</taxon>
        <taxon>Viridiplantae</taxon>
        <taxon>Streptophyta</taxon>
        <taxon>Embryophyta</taxon>
        <taxon>Tracheophyta</taxon>
        <taxon>Spermatophyta</taxon>
        <taxon>Magnoliopsida</taxon>
        <taxon>eudicotyledons</taxon>
        <taxon>Gunneridae</taxon>
        <taxon>Pentapetalae</taxon>
        <taxon>rosids</taxon>
        <taxon>malvids</taxon>
        <taxon>Malvales</taxon>
        <taxon>Malvaceae</taxon>
        <taxon>Malvoideae</taxon>
        <taxon>Gossypium</taxon>
    </lineage>
</organism>
<accession>A0A5B6WNZ9</accession>
<keyword evidence="2" id="KW-1185">Reference proteome</keyword>
<comment type="caution">
    <text evidence="1">The sequence shown here is derived from an EMBL/GenBank/DDBJ whole genome shotgun (WGS) entry which is preliminary data.</text>
</comment>